<proteinExistence type="predicted"/>
<gene>
    <name evidence="6" type="ORF">HDA39_002161</name>
</gene>
<organism evidence="6 7">
    <name type="scientific">Kribbella italica</name>
    <dbReference type="NCBI Taxonomy" id="1540520"/>
    <lineage>
        <taxon>Bacteria</taxon>
        <taxon>Bacillati</taxon>
        <taxon>Actinomycetota</taxon>
        <taxon>Actinomycetes</taxon>
        <taxon>Propionibacteriales</taxon>
        <taxon>Kribbellaceae</taxon>
        <taxon>Kribbella</taxon>
    </lineage>
</organism>
<name>A0A7W9MTP6_9ACTN</name>
<evidence type="ECO:0000256" key="3">
    <source>
        <dbReference type="ARBA" id="ARBA00023163"/>
    </source>
</evidence>
<evidence type="ECO:0000256" key="2">
    <source>
        <dbReference type="ARBA" id="ARBA00023125"/>
    </source>
</evidence>
<feature type="DNA-binding region" description="H-T-H motif" evidence="4">
    <location>
        <begin position="33"/>
        <end position="52"/>
    </location>
</feature>
<dbReference type="InterPro" id="IPR050109">
    <property type="entry name" value="HTH-type_TetR-like_transc_reg"/>
</dbReference>
<reference evidence="6 7" key="1">
    <citation type="submission" date="2020-08" db="EMBL/GenBank/DDBJ databases">
        <title>Sequencing the genomes of 1000 actinobacteria strains.</title>
        <authorList>
            <person name="Klenk H.-P."/>
        </authorList>
    </citation>
    <scope>NUCLEOTIDE SEQUENCE [LARGE SCALE GENOMIC DNA]</scope>
    <source>
        <strain evidence="6 7">DSM 28967</strain>
    </source>
</reference>
<dbReference type="GO" id="GO:0003700">
    <property type="term" value="F:DNA-binding transcription factor activity"/>
    <property type="evidence" value="ECO:0007669"/>
    <property type="project" value="TreeGrafter"/>
</dbReference>
<evidence type="ECO:0000256" key="1">
    <source>
        <dbReference type="ARBA" id="ARBA00023015"/>
    </source>
</evidence>
<dbReference type="GO" id="GO:0000976">
    <property type="term" value="F:transcription cis-regulatory region binding"/>
    <property type="evidence" value="ECO:0007669"/>
    <property type="project" value="TreeGrafter"/>
</dbReference>
<comment type="caution">
    <text evidence="6">The sequence shown here is derived from an EMBL/GenBank/DDBJ whole genome shotgun (WGS) entry which is preliminary data.</text>
</comment>
<keyword evidence="1" id="KW-0805">Transcription regulation</keyword>
<dbReference type="RefSeq" id="WP_337925705.1">
    <property type="nucleotide sequence ID" value="NZ_JACHMY010000001.1"/>
</dbReference>
<dbReference type="InterPro" id="IPR009057">
    <property type="entry name" value="Homeodomain-like_sf"/>
</dbReference>
<evidence type="ECO:0000313" key="6">
    <source>
        <dbReference type="EMBL" id="MBB5835427.1"/>
    </source>
</evidence>
<dbReference type="PANTHER" id="PTHR30055:SF234">
    <property type="entry name" value="HTH-TYPE TRANSCRIPTIONAL REGULATOR BETI"/>
    <property type="match status" value="1"/>
</dbReference>
<accession>A0A7W9MTP6</accession>
<dbReference type="InterPro" id="IPR001647">
    <property type="entry name" value="HTH_TetR"/>
</dbReference>
<evidence type="ECO:0000313" key="7">
    <source>
        <dbReference type="Proteomes" id="UP000549971"/>
    </source>
</evidence>
<dbReference type="PANTHER" id="PTHR30055">
    <property type="entry name" value="HTH-TYPE TRANSCRIPTIONAL REGULATOR RUTR"/>
    <property type="match status" value="1"/>
</dbReference>
<dbReference type="Proteomes" id="UP000549971">
    <property type="component" value="Unassembled WGS sequence"/>
</dbReference>
<keyword evidence="3" id="KW-0804">Transcription</keyword>
<dbReference type="PROSITE" id="PS50977">
    <property type="entry name" value="HTH_TETR_2"/>
    <property type="match status" value="1"/>
</dbReference>
<keyword evidence="2 4" id="KW-0238">DNA-binding</keyword>
<dbReference type="SUPFAM" id="SSF46689">
    <property type="entry name" value="Homeodomain-like"/>
    <property type="match status" value="1"/>
</dbReference>
<dbReference type="PRINTS" id="PR00455">
    <property type="entry name" value="HTHTETR"/>
</dbReference>
<dbReference type="EMBL" id="JACHMY010000001">
    <property type="protein sequence ID" value="MBB5835427.1"/>
    <property type="molecule type" value="Genomic_DNA"/>
</dbReference>
<dbReference type="Gene3D" id="1.10.357.10">
    <property type="entry name" value="Tetracycline Repressor, domain 2"/>
    <property type="match status" value="1"/>
</dbReference>
<protein>
    <submittedName>
        <fullName evidence="6">AcrR family transcriptional regulator</fullName>
    </submittedName>
</protein>
<evidence type="ECO:0000259" key="5">
    <source>
        <dbReference type="PROSITE" id="PS50977"/>
    </source>
</evidence>
<keyword evidence="7" id="KW-1185">Reference proteome</keyword>
<feature type="domain" description="HTH tetR-type" evidence="5">
    <location>
        <begin position="11"/>
        <end position="70"/>
    </location>
</feature>
<evidence type="ECO:0000256" key="4">
    <source>
        <dbReference type="PROSITE-ProRule" id="PRU00335"/>
    </source>
</evidence>
<sequence length="200" mass="22076">MSPRATPMPPDERRAAIVAAVLPLLEEYGTDVSTRQIAEAAGVAEGTIFRAFGSKDALIDAVIGSAFESGPLIAALAQIDRSLPLRERLIASVEVSQSRLRSVFRLLLTMRMHRPPDWKSDPDEELRRKAEAERASAVFVDLIRPDAEALRFSPEDVAHRIRMITFSATHPMISDGRPMTAEEIVDFALDGVRLHHLGDL</sequence>
<dbReference type="Pfam" id="PF00440">
    <property type="entry name" value="TetR_N"/>
    <property type="match status" value="1"/>
</dbReference>
<dbReference type="AlphaFoldDB" id="A0A7W9MTP6"/>